<feature type="compositionally biased region" description="Acidic residues" evidence="1">
    <location>
        <begin position="246"/>
        <end position="262"/>
    </location>
</feature>
<feature type="region of interest" description="Disordered" evidence="1">
    <location>
        <begin position="1"/>
        <end position="26"/>
    </location>
</feature>
<dbReference type="Proteomes" id="UP000799444">
    <property type="component" value="Unassembled WGS sequence"/>
</dbReference>
<dbReference type="AlphaFoldDB" id="A0A9P4RBZ8"/>
<evidence type="ECO:0000256" key="1">
    <source>
        <dbReference type="SAM" id="MobiDB-lite"/>
    </source>
</evidence>
<dbReference type="EMBL" id="ML996097">
    <property type="protein sequence ID" value="KAF2741325.1"/>
    <property type="molecule type" value="Genomic_DNA"/>
</dbReference>
<reference evidence="2" key="1">
    <citation type="journal article" date="2020" name="Stud. Mycol.">
        <title>101 Dothideomycetes genomes: a test case for predicting lifestyles and emergence of pathogens.</title>
        <authorList>
            <person name="Haridas S."/>
            <person name="Albert R."/>
            <person name="Binder M."/>
            <person name="Bloem J."/>
            <person name="Labutti K."/>
            <person name="Salamov A."/>
            <person name="Andreopoulos B."/>
            <person name="Baker S."/>
            <person name="Barry K."/>
            <person name="Bills G."/>
            <person name="Bluhm B."/>
            <person name="Cannon C."/>
            <person name="Castanera R."/>
            <person name="Culley D."/>
            <person name="Daum C."/>
            <person name="Ezra D."/>
            <person name="Gonzalez J."/>
            <person name="Henrissat B."/>
            <person name="Kuo A."/>
            <person name="Liang C."/>
            <person name="Lipzen A."/>
            <person name="Lutzoni F."/>
            <person name="Magnuson J."/>
            <person name="Mondo S."/>
            <person name="Nolan M."/>
            <person name="Ohm R."/>
            <person name="Pangilinan J."/>
            <person name="Park H.-J."/>
            <person name="Ramirez L."/>
            <person name="Alfaro M."/>
            <person name="Sun H."/>
            <person name="Tritt A."/>
            <person name="Yoshinaga Y."/>
            <person name="Zwiers L.-H."/>
            <person name="Turgeon B."/>
            <person name="Goodwin S."/>
            <person name="Spatafora J."/>
            <person name="Crous P."/>
            <person name="Grigoriev I."/>
        </authorList>
    </citation>
    <scope>NUCLEOTIDE SEQUENCE</scope>
    <source>
        <strain evidence="2">CBS 125425</strain>
    </source>
</reference>
<feature type="compositionally biased region" description="Pro residues" evidence="1">
    <location>
        <begin position="10"/>
        <end position="20"/>
    </location>
</feature>
<organism evidence="2 3">
    <name type="scientific">Polyplosphaeria fusca</name>
    <dbReference type="NCBI Taxonomy" id="682080"/>
    <lineage>
        <taxon>Eukaryota</taxon>
        <taxon>Fungi</taxon>
        <taxon>Dikarya</taxon>
        <taxon>Ascomycota</taxon>
        <taxon>Pezizomycotina</taxon>
        <taxon>Dothideomycetes</taxon>
        <taxon>Pleosporomycetidae</taxon>
        <taxon>Pleosporales</taxon>
        <taxon>Tetraplosphaeriaceae</taxon>
        <taxon>Polyplosphaeria</taxon>
    </lineage>
</organism>
<gene>
    <name evidence="2" type="ORF">EJ04DRAFT_517892</name>
</gene>
<dbReference type="OrthoDB" id="3797055at2759"/>
<evidence type="ECO:0000313" key="3">
    <source>
        <dbReference type="Proteomes" id="UP000799444"/>
    </source>
</evidence>
<feature type="region of interest" description="Disordered" evidence="1">
    <location>
        <begin position="233"/>
        <end position="262"/>
    </location>
</feature>
<comment type="caution">
    <text evidence="2">The sequence shown here is derived from an EMBL/GenBank/DDBJ whole genome shotgun (WGS) entry which is preliminary data.</text>
</comment>
<sequence length="262" mass="30048">MAAALNRKYPPQPTMLPPQRTPHDLDLDPKPLSPNFCIEAPTTPNLMLRQPEHCSHYFHPGGPQTHFLCPACSTHGKLDALLRVTALWQRHGGPSTQTYADSRVYVQARECYYAAKTTLIKYVLTLERNAELERRWEEANPELVELVRGNEGVRSAGETLVDVRRRTPFVEWEEVVVVVEKKSGKGKKVSWDEGVVEFPRRAKEEYWRRMEKYEPGRWASEDGEGWLDTSFALDDTFGQEEREMGSDQEFEDVPSTDPNEGE</sequence>
<proteinExistence type="predicted"/>
<name>A0A9P4RBZ8_9PLEO</name>
<protein>
    <submittedName>
        <fullName evidence="2">Uncharacterized protein</fullName>
    </submittedName>
</protein>
<accession>A0A9P4RBZ8</accession>
<evidence type="ECO:0000313" key="2">
    <source>
        <dbReference type="EMBL" id="KAF2741325.1"/>
    </source>
</evidence>
<keyword evidence="3" id="KW-1185">Reference proteome</keyword>